<keyword evidence="2" id="KW-1185">Reference proteome</keyword>
<dbReference type="EMBL" id="ACKU01000013">
    <property type="protein sequence ID" value="EER74838.1"/>
    <property type="molecule type" value="Genomic_DNA"/>
</dbReference>
<evidence type="ECO:0000313" key="1">
    <source>
        <dbReference type="EMBL" id="EER74838.1"/>
    </source>
</evidence>
<dbReference type="Pfam" id="PF04392">
    <property type="entry name" value="ABC_sub_bind"/>
    <property type="match status" value="1"/>
</dbReference>
<dbReference type="Gene3D" id="3.40.50.2300">
    <property type="match status" value="2"/>
</dbReference>
<reference evidence="1 2" key="1">
    <citation type="submission" date="2009-04" db="EMBL/GenBank/DDBJ databases">
        <authorList>
            <person name="Qin X."/>
            <person name="Bachman B."/>
            <person name="Battles P."/>
            <person name="Bell A."/>
            <person name="Bess C."/>
            <person name="Bickham C."/>
            <person name="Chaboub L."/>
            <person name="Chen D."/>
            <person name="Coyle M."/>
            <person name="Deiros D.R."/>
            <person name="Dinh H."/>
            <person name="Forbes L."/>
            <person name="Fowler G."/>
            <person name="Francisco L."/>
            <person name="Fu Q."/>
            <person name="Gubbala S."/>
            <person name="Hale W."/>
            <person name="Han Y."/>
            <person name="Hemphill L."/>
            <person name="Highlander S.K."/>
            <person name="Hirani K."/>
            <person name="Hogues M."/>
            <person name="Jackson L."/>
            <person name="Jakkamsetti A."/>
            <person name="Javaid M."/>
            <person name="Jiang H."/>
            <person name="Korchina V."/>
            <person name="Kovar C."/>
            <person name="Lara F."/>
            <person name="Lee S."/>
            <person name="Mata R."/>
            <person name="Mathew T."/>
            <person name="Moen C."/>
            <person name="Morales K."/>
            <person name="Munidasa M."/>
            <person name="Nazareth L."/>
            <person name="Ngo R."/>
            <person name="Nguyen L."/>
            <person name="Okwuonu G."/>
            <person name="Ongeri F."/>
            <person name="Patil S."/>
            <person name="Petrosino J."/>
            <person name="Pham C."/>
            <person name="Pham P."/>
            <person name="Pu L.-L."/>
            <person name="Puazo M."/>
            <person name="Raj R."/>
            <person name="Reid J."/>
            <person name="Rouhana J."/>
            <person name="Saada N."/>
            <person name="Shang Y."/>
            <person name="Simmons D."/>
            <person name="Thornton R."/>
            <person name="Warren J."/>
            <person name="Weissenberger G."/>
            <person name="Zhang J."/>
            <person name="Zhang L."/>
            <person name="Zhou C."/>
            <person name="Zhu D."/>
            <person name="Muzny D."/>
            <person name="Worley K."/>
            <person name="Gibbs R."/>
        </authorList>
    </citation>
    <scope>NUCLEOTIDE SEQUENCE [LARGE SCALE GENOMIC DNA]</scope>
    <source>
        <strain evidence="1 2">ATCC 33313</strain>
    </source>
</reference>
<dbReference type="InterPro" id="IPR007487">
    <property type="entry name" value="ABC_transpt-TYRBP-like"/>
</dbReference>
<name>C5RAJ5_WEIPA</name>
<accession>C5RAJ5</accession>
<dbReference type="SUPFAM" id="SSF53822">
    <property type="entry name" value="Periplasmic binding protein-like I"/>
    <property type="match status" value="1"/>
</dbReference>
<dbReference type="InterPro" id="IPR028082">
    <property type="entry name" value="Peripla_BP_I"/>
</dbReference>
<sequence>MGVSKQMNKKILGTIGILALFTLFAGVYETVDKQQKKAIPTVAVLQFMKHPALDAINKGIYEGLASEGFHKGKNIKILFENAQGDQSNLKTMASKFDNAQADVSVGIATPAAVSLANTITDRPVVFAASTTPIQSKLVKSYQHPGGNVTGVSDQAPLKSQLKMMQTFLPHLKNLGVIYTSSDDSASIQAKQMMTLAKKAGIQVKPYTISSSNDLNQTSKQMVANHQVDAVFVPTDNTIAGAMPTLIDSTNAANVPVFPTVDTMVKDGGLAAESINQEELGIKTGKQVAQILKGKKPKDMPVGFIKKGDLVINRAQLDKLGIKMPNKYNQQAKFVK</sequence>
<dbReference type="PANTHER" id="PTHR35271">
    <property type="entry name" value="ABC TRANSPORTER, SUBSTRATE-BINDING LIPOPROTEIN-RELATED"/>
    <property type="match status" value="1"/>
</dbReference>
<dbReference type="PANTHER" id="PTHR35271:SF1">
    <property type="entry name" value="ABC TRANSPORTER, SUBSTRATE-BINDING LIPOPROTEIN"/>
    <property type="match status" value="1"/>
</dbReference>
<evidence type="ECO:0000313" key="2">
    <source>
        <dbReference type="Proteomes" id="UP000004528"/>
    </source>
</evidence>
<dbReference type="InterPro" id="IPR047776">
    <property type="entry name" value="ABC_SBP_TrpX-like"/>
</dbReference>
<dbReference type="NCBIfam" id="NF041285">
    <property type="entry name" value="ABC_SBP_TrpX"/>
    <property type="match status" value="1"/>
</dbReference>
<dbReference type="CDD" id="cd06325">
    <property type="entry name" value="PBP1_ABC_unchar_transporter"/>
    <property type="match status" value="1"/>
</dbReference>
<proteinExistence type="predicted"/>
<organism evidence="1 2">
    <name type="scientific">Weissella paramesenteroides ATCC 33313</name>
    <dbReference type="NCBI Taxonomy" id="585506"/>
    <lineage>
        <taxon>Bacteria</taxon>
        <taxon>Bacillati</taxon>
        <taxon>Bacillota</taxon>
        <taxon>Bacilli</taxon>
        <taxon>Lactobacillales</taxon>
        <taxon>Lactobacillaceae</taxon>
        <taxon>Weissella</taxon>
    </lineage>
</organism>
<dbReference type="Proteomes" id="UP000004528">
    <property type="component" value="Unassembled WGS sequence"/>
</dbReference>
<dbReference type="AlphaFoldDB" id="C5RAJ5"/>
<dbReference type="HOGENOM" id="CLU_058196_1_0_9"/>
<dbReference type="STRING" id="585506.HMPREF0877_0990"/>
<gene>
    <name evidence="1" type="ORF">HMPREF0877_0990</name>
</gene>
<dbReference type="eggNOG" id="COG2984">
    <property type="taxonomic scope" value="Bacteria"/>
</dbReference>
<comment type="caution">
    <text evidence="1">The sequence shown here is derived from an EMBL/GenBank/DDBJ whole genome shotgun (WGS) entry which is preliminary data.</text>
</comment>
<protein>
    <submittedName>
        <fullName evidence="1">ABC transporter substrate binding protein</fullName>
    </submittedName>
</protein>